<dbReference type="AlphaFoldDB" id="A0A9N7PLK8"/>
<dbReference type="PANTHER" id="PTHR33392:SF6">
    <property type="entry name" value="POLYISOPRENYL-TEICHOIC ACID--PEPTIDOGLYCAN TEICHOIC ACID TRANSFERASE TAGU"/>
    <property type="match status" value="1"/>
</dbReference>
<dbReference type="Gene3D" id="3.40.630.190">
    <property type="entry name" value="LCP protein"/>
    <property type="match status" value="1"/>
</dbReference>
<dbReference type="InterPro" id="IPR004474">
    <property type="entry name" value="LytR_CpsA_psr"/>
</dbReference>
<evidence type="ECO:0000313" key="7">
    <source>
        <dbReference type="Proteomes" id="UP000280586"/>
    </source>
</evidence>
<sequence>MGKRKREVDNPVARKKSLKNEHLRKKKMRIQQKRRKIKRSIMAFIILLLILVIGGGIYIYSFLAGLNNHTTLSKPLTPGWNEPVNILIVGMDIGDTENLENKAGRRTDSIMVLNYNPSTKKVHLVSVPRDTMIEVDAYVDDGQYQRYWKINAAYTLGGEEELIKHIQNLLDVKINYMVEIDYKAFRNLVDAVGGVDMYIDQDMFYDDDVQNLHIRFNAGENVHLDGQKAEEFFRWRKNNDGTGLINGDIDRIKNQQKFISKLVEKCLTPSIIFKVPDILKSISDNVDTNLTANRMLSLGLSILRLKPEDIIMTSLKGEFQEIYRQDYLIVDKKDNIELINSLSSSELSNDSIATSKKKEDIKIMVLNGTKVNGLAGNLQTKLNESGYTSVDVGNSLEPRDKSVIQTNDKEIRNLLKNDTDISKTEKLTNEQYESYDVVIILGNDYNLFGD</sequence>
<dbReference type="PANTHER" id="PTHR33392">
    <property type="entry name" value="POLYISOPRENYL-TEICHOIC ACID--PEPTIDOGLYCAN TEICHOIC ACID TRANSFERASE TAGU"/>
    <property type="match status" value="1"/>
</dbReference>
<organism evidence="5 7">
    <name type="scientific">Clostridium septicum</name>
    <dbReference type="NCBI Taxonomy" id="1504"/>
    <lineage>
        <taxon>Bacteria</taxon>
        <taxon>Bacillati</taxon>
        <taxon>Bacillota</taxon>
        <taxon>Clostridia</taxon>
        <taxon>Eubacteriales</taxon>
        <taxon>Clostridiaceae</taxon>
        <taxon>Clostridium</taxon>
    </lineage>
</organism>
<proteinExistence type="inferred from homology"/>
<dbReference type="Proteomes" id="UP000280586">
    <property type="component" value="Chromosome"/>
</dbReference>
<evidence type="ECO:0000313" key="8">
    <source>
        <dbReference type="Proteomes" id="UP001055437"/>
    </source>
</evidence>
<dbReference type="InterPro" id="IPR027381">
    <property type="entry name" value="LytR/CpsA/Psr_C"/>
</dbReference>
<dbReference type="RefSeq" id="WP_120140849.1">
    <property type="nucleotide sequence ID" value="NZ_CP023671.1"/>
</dbReference>
<reference evidence="5 7" key="1">
    <citation type="submission" date="2017-09" db="EMBL/GenBank/DDBJ databases">
        <authorList>
            <person name="Thomas P."/>
            <person name="Seyboldt C."/>
        </authorList>
    </citation>
    <scope>NUCLEOTIDE SEQUENCE [LARGE SCALE GENOMIC DNA]</scope>
    <source>
        <strain evidence="5 7">DSM 7534</strain>
    </source>
</reference>
<gene>
    <name evidence="5" type="ORF">CP523_10685</name>
    <name evidence="6" type="ORF">NH397_03030</name>
</gene>
<feature type="domain" description="LytR/CpsA/Psr regulator C-terminal" evidence="4">
    <location>
        <begin position="360"/>
        <end position="445"/>
    </location>
</feature>
<evidence type="ECO:0000313" key="6">
    <source>
        <dbReference type="EMBL" id="USS01425.1"/>
    </source>
</evidence>
<dbReference type="KEGG" id="csep:CP523_10685"/>
<evidence type="ECO:0000256" key="2">
    <source>
        <dbReference type="SAM" id="Phobius"/>
    </source>
</evidence>
<feature type="domain" description="Cell envelope-related transcriptional attenuator" evidence="3">
    <location>
        <begin position="106"/>
        <end position="266"/>
    </location>
</feature>
<dbReference type="Pfam" id="PF13399">
    <property type="entry name" value="LytR_C"/>
    <property type="match status" value="1"/>
</dbReference>
<comment type="similarity">
    <text evidence="1">Belongs to the LytR/CpsA/Psr (LCP) family.</text>
</comment>
<dbReference type="Pfam" id="PF03816">
    <property type="entry name" value="LytR_cpsA_psr"/>
    <property type="match status" value="1"/>
</dbReference>
<dbReference type="Gene3D" id="3.30.70.2390">
    <property type="match status" value="1"/>
</dbReference>
<evidence type="ECO:0000259" key="3">
    <source>
        <dbReference type="Pfam" id="PF03816"/>
    </source>
</evidence>
<keyword evidence="2" id="KW-0812">Transmembrane</keyword>
<dbReference type="EMBL" id="CP023671">
    <property type="protein sequence ID" value="AYE34831.1"/>
    <property type="molecule type" value="Genomic_DNA"/>
</dbReference>
<evidence type="ECO:0000259" key="4">
    <source>
        <dbReference type="Pfam" id="PF13399"/>
    </source>
</evidence>
<dbReference type="NCBIfam" id="TIGR00350">
    <property type="entry name" value="lytR_cpsA_psr"/>
    <property type="match status" value="1"/>
</dbReference>
<keyword evidence="8" id="KW-1185">Reference proteome</keyword>
<feature type="transmembrane region" description="Helical" evidence="2">
    <location>
        <begin position="41"/>
        <end position="63"/>
    </location>
</feature>
<accession>A0A9N7PLK8</accession>
<protein>
    <submittedName>
        <fullName evidence="6">LCP family protein</fullName>
    </submittedName>
    <submittedName>
        <fullName evidence="5">LytR family transcriptional regulator</fullName>
    </submittedName>
</protein>
<dbReference type="Proteomes" id="UP001055437">
    <property type="component" value="Chromosome"/>
</dbReference>
<dbReference type="GeneID" id="303561148"/>
<keyword evidence="2" id="KW-0472">Membrane</keyword>
<dbReference type="InterPro" id="IPR050922">
    <property type="entry name" value="LytR/CpsA/Psr_CW_biosynth"/>
</dbReference>
<reference evidence="6" key="2">
    <citation type="submission" date="2022-06" db="EMBL/GenBank/DDBJ databases">
        <authorList>
            <person name="Holder M.E."/>
            <person name="Ajami N.J."/>
            <person name="Petrosino J.F."/>
        </authorList>
    </citation>
    <scope>NUCLEOTIDE SEQUENCE</scope>
    <source>
        <strain evidence="6">RMA 8861</strain>
    </source>
</reference>
<name>A0A9N7PLK8_CLOSE</name>
<evidence type="ECO:0000313" key="5">
    <source>
        <dbReference type="EMBL" id="AYE34831.1"/>
    </source>
</evidence>
<evidence type="ECO:0000256" key="1">
    <source>
        <dbReference type="ARBA" id="ARBA00006068"/>
    </source>
</evidence>
<dbReference type="EMBL" id="CP099799">
    <property type="protein sequence ID" value="USS01425.1"/>
    <property type="molecule type" value="Genomic_DNA"/>
</dbReference>
<keyword evidence="2" id="KW-1133">Transmembrane helix</keyword>